<dbReference type="EMBL" id="JH767592">
    <property type="protein sequence ID" value="EON68076.1"/>
    <property type="molecule type" value="Genomic_DNA"/>
</dbReference>
<name>R7Z2E1_CONA1</name>
<feature type="repeat" description="TPR" evidence="1">
    <location>
        <begin position="52"/>
        <end position="85"/>
    </location>
</feature>
<keyword evidence="1" id="KW-0802">TPR repeat</keyword>
<keyword evidence="3" id="KW-1185">Reference proteome</keyword>
<dbReference type="InterPro" id="IPR011990">
    <property type="entry name" value="TPR-like_helical_dom_sf"/>
</dbReference>
<dbReference type="Gene3D" id="1.25.40.10">
    <property type="entry name" value="Tetratricopeptide repeat domain"/>
    <property type="match status" value="1"/>
</dbReference>
<organism evidence="2 3">
    <name type="scientific">Coniosporium apollinis (strain CBS 100218)</name>
    <name type="common">Rock-inhabiting black yeast</name>
    <dbReference type="NCBI Taxonomy" id="1168221"/>
    <lineage>
        <taxon>Eukaryota</taxon>
        <taxon>Fungi</taxon>
        <taxon>Dikarya</taxon>
        <taxon>Ascomycota</taxon>
        <taxon>Pezizomycotina</taxon>
        <taxon>Dothideomycetes</taxon>
        <taxon>Dothideomycetes incertae sedis</taxon>
        <taxon>Coniosporium</taxon>
    </lineage>
</organism>
<proteinExistence type="predicted"/>
<evidence type="ECO:0000313" key="2">
    <source>
        <dbReference type="EMBL" id="EON68076.1"/>
    </source>
</evidence>
<gene>
    <name evidence="2" type="ORF">W97_07224</name>
</gene>
<sequence>MAPDSVHEYQKLIVKANDYHKKALWQEKLRLLQEALAICEEPGFPEAEARRQELFYDVAGIWRRLGQYDRAKKMLQQSLEAFPGASSSFKASILGELGVMARHNNRFLEAREAFREQGRLARDAAPSVEADAEICRAIGNEGMSTYNLSQQTQPNDATLLAAAFSQLQERITRARDLQQRLLTEDPQSKYAAMAKSWEIIGMDRLTLCHIAAGETADAVHVAEESQRRQTREDPTVTAFSKFFYGNALWHNGQRDDALDQWNAPSGICSSPMAFCKEPGKEYNEYLKLMASAGVDFDSYDEQGFSALDHAVLSDSPDAREAIPIIEEALRKALCRDIERDYPGMPQEDIGRKVDEEVLIRKRQAGLRRQYRTILQEHIRPELRTKSSGSFRKLRTIYARFLSEETKERRMFSNFHYVKYTDFMRHGKLPISTSGLTKQFADGVGETAATDEDDFIIFFSYRWIGRIVPDDDNGTQWRRMMSAVQEFLEVNSHVQPDRLGLWLDYACIDQENEQEKARGVDALPLAVTQCNAMISLVDGTYYERAWCVVEVMIMRALMESYSLHQWWEHSNGSLKKGEADRVLDVGSSKLTKEKLDRPKIDFLVRQSKLLGRDNA</sequence>
<dbReference type="GeneID" id="19904535"/>
<dbReference type="OMA" id="GWCAVEA"/>
<evidence type="ECO:0000256" key="1">
    <source>
        <dbReference type="PROSITE-ProRule" id="PRU00339"/>
    </source>
</evidence>
<protein>
    <submittedName>
        <fullName evidence="2">Uncharacterized protein</fullName>
    </submittedName>
</protein>
<dbReference type="HOGENOM" id="CLU_030732_0_0_1"/>
<dbReference type="PROSITE" id="PS50005">
    <property type="entry name" value="TPR"/>
    <property type="match status" value="1"/>
</dbReference>
<dbReference type="OrthoDB" id="423576at2759"/>
<accession>R7Z2E1</accession>
<dbReference type="AlphaFoldDB" id="R7Z2E1"/>
<dbReference type="RefSeq" id="XP_007783393.1">
    <property type="nucleotide sequence ID" value="XM_007785203.1"/>
</dbReference>
<dbReference type="eggNOG" id="ENOG502SIFH">
    <property type="taxonomic scope" value="Eukaryota"/>
</dbReference>
<dbReference type="SUPFAM" id="SSF48452">
    <property type="entry name" value="TPR-like"/>
    <property type="match status" value="1"/>
</dbReference>
<reference evidence="3" key="1">
    <citation type="submission" date="2012-06" db="EMBL/GenBank/DDBJ databases">
        <title>The genome sequence of Coniosporium apollinis CBS 100218.</title>
        <authorList>
            <consortium name="The Broad Institute Genome Sequencing Platform"/>
            <person name="Cuomo C."/>
            <person name="Gorbushina A."/>
            <person name="Noack S."/>
            <person name="Walker B."/>
            <person name="Young S.K."/>
            <person name="Zeng Q."/>
            <person name="Gargeya S."/>
            <person name="Fitzgerald M."/>
            <person name="Haas B."/>
            <person name="Abouelleil A."/>
            <person name="Alvarado L."/>
            <person name="Arachchi H.M."/>
            <person name="Berlin A.M."/>
            <person name="Chapman S.B."/>
            <person name="Goldberg J."/>
            <person name="Griggs A."/>
            <person name="Gujja S."/>
            <person name="Hansen M."/>
            <person name="Howarth C."/>
            <person name="Imamovic A."/>
            <person name="Larimer J."/>
            <person name="McCowan C."/>
            <person name="Montmayeur A."/>
            <person name="Murphy C."/>
            <person name="Neiman D."/>
            <person name="Pearson M."/>
            <person name="Priest M."/>
            <person name="Roberts A."/>
            <person name="Saif S."/>
            <person name="Shea T."/>
            <person name="Sisk P."/>
            <person name="Sykes S."/>
            <person name="Wortman J."/>
            <person name="Nusbaum C."/>
            <person name="Birren B."/>
        </authorList>
    </citation>
    <scope>NUCLEOTIDE SEQUENCE [LARGE SCALE GENOMIC DNA]</scope>
    <source>
        <strain evidence="3">CBS 100218</strain>
    </source>
</reference>
<evidence type="ECO:0000313" key="3">
    <source>
        <dbReference type="Proteomes" id="UP000016924"/>
    </source>
</evidence>
<dbReference type="InterPro" id="IPR019734">
    <property type="entry name" value="TPR_rpt"/>
</dbReference>
<dbReference type="Proteomes" id="UP000016924">
    <property type="component" value="Unassembled WGS sequence"/>
</dbReference>